<dbReference type="Gene3D" id="1.10.1470.10">
    <property type="entry name" value="YjbJ"/>
    <property type="match status" value="1"/>
</dbReference>
<dbReference type="InterPro" id="IPR036629">
    <property type="entry name" value="YjbJ_sf"/>
</dbReference>
<reference evidence="5" key="1">
    <citation type="journal article" date="2019" name="Int. J. Syst. Evol. Microbiol.">
        <title>The Global Catalogue of Microorganisms (GCM) 10K type strain sequencing project: providing services to taxonomists for standard genome sequencing and annotation.</title>
        <authorList>
            <consortium name="The Broad Institute Genomics Platform"/>
            <consortium name="The Broad Institute Genome Sequencing Center for Infectious Disease"/>
            <person name="Wu L."/>
            <person name="Ma J."/>
        </authorList>
    </citation>
    <scope>NUCLEOTIDE SEQUENCE [LARGE SCALE GENOMIC DNA]</scope>
    <source>
        <strain evidence="5">JCM 17939</strain>
    </source>
</reference>
<organism evidence="4 5">
    <name type="scientific">Actinoallomurus vinaceus</name>
    <dbReference type="NCBI Taxonomy" id="1080074"/>
    <lineage>
        <taxon>Bacteria</taxon>
        <taxon>Bacillati</taxon>
        <taxon>Actinomycetota</taxon>
        <taxon>Actinomycetes</taxon>
        <taxon>Streptosporangiales</taxon>
        <taxon>Thermomonosporaceae</taxon>
        <taxon>Actinoallomurus</taxon>
    </lineage>
</organism>
<accession>A0ABP8U5Q0</accession>
<evidence type="ECO:0000256" key="1">
    <source>
        <dbReference type="ARBA" id="ARBA00009129"/>
    </source>
</evidence>
<evidence type="ECO:0000313" key="5">
    <source>
        <dbReference type="Proteomes" id="UP001501442"/>
    </source>
</evidence>
<comment type="similarity">
    <text evidence="1">Belongs to the UPF0337 (CsbD) family.</text>
</comment>
<dbReference type="SUPFAM" id="SSF69047">
    <property type="entry name" value="Hypothetical protein YjbJ"/>
    <property type="match status" value="1"/>
</dbReference>
<name>A0ABP8U5Q0_9ACTN</name>
<sequence>MTSPYSFVRKGEPMGLLDKLKNSMQKAKGRGKEAAGRSAGDPYLEGEGRKDRMAGGAKQVGEQAKDAAKEVRRTFEDR</sequence>
<dbReference type="RefSeq" id="WP_345430109.1">
    <property type="nucleotide sequence ID" value="NZ_BAABHK010000002.1"/>
</dbReference>
<evidence type="ECO:0000256" key="2">
    <source>
        <dbReference type="SAM" id="MobiDB-lite"/>
    </source>
</evidence>
<comment type="caution">
    <text evidence="4">The sequence shown here is derived from an EMBL/GenBank/DDBJ whole genome shotgun (WGS) entry which is preliminary data.</text>
</comment>
<proteinExistence type="inferred from homology"/>
<feature type="compositionally biased region" description="Basic and acidic residues" evidence="2">
    <location>
        <begin position="63"/>
        <end position="78"/>
    </location>
</feature>
<protein>
    <recommendedName>
        <fullName evidence="3">CsbD-like domain-containing protein</fullName>
    </recommendedName>
</protein>
<dbReference type="Pfam" id="PF05532">
    <property type="entry name" value="CsbD"/>
    <property type="match status" value="1"/>
</dbReference>
<dbReference type="Proteomes" id="UP001501442">
    <property type="component" value="Unassembled WGS sequence"/>
</dbReference>
<evidence type="ECO:0000313" key="4">
    <source>
        <dbReference type="EMBL" id="GAA4622967.1"/>
    </source>
</evidence>
<keyword evidence="5" id="KW-1185">Reference proteome</keyword>
<gene>
    <name evidence="4" type="ORF">GCM10023196_017250</name>
</gene>
<dbReference type="InterPro" id="IPR008462">
    <property type="entry name" value="CsbD"/>
</dbReference>
<feature type="domain" description="CsbD-like" evidence="3">
    <location>
        <begin position="18"/>
        <end position="70"/>
    </location>
</feature>
<dbReference type="EMBL" id="BAABHK010000002">
    <property type="protein sequence ID" value="GAA4622967.1"/>
    <property type="molecule type" value="Genomic_DNA"/>
</dbReference>
<feature type="region of interest" description="Disordered" evidence="2">
    <location>
        <begin position="23"/>
        <end position="78"/>
    </location>
</feature>
<evidence type="ECO:0000259" key="3">
    <source>
        <dbReference type="Pfam" id="PF05532"/>
    </source>
</evidence>